<name>A0A1Y0EMK1_9BURK</name>
<dbReference type="CDD" id="cd07012">
    <property type="entry name" value="PBP2_Bug_TTT"/>
    <property type="match status" value="1"/>
</dbReference>
<evidence type="ECO:0000256" key="2">
    <source>
        <dbReference type="SAM" id="SignalP"/>
    </source>
</evidence>
<keyword evidence="4" id="KW-1185">Reference proteome</keyword>
<dbReference type="PROSITE" id="PS51318">
    <property type="entry name" value="TAT"/>
    <property type="match status" value="1"/>
</dbReference>
<evidence type="ECO:0000313" key="4">
    <source>
        <dbReference type="Proteomes" id="UP000196138"/>
    </source>
</evidence>
<dbReference type="InterPro" id="IPR006311">
    <property type="entry name" value="TAT_signal"/>
</dbReference>
<dbReference type="PIRSF" id="PIRSF017082">
    <property type="entry name" value="YflP"/>
    <property type="match status" value="1"/>
</dbReference>
<reference evidence="3 4" key="1">
    <citation type="submission" date="2017-05" db="EMBL/GenBank/DDBJ databases">
        <authorList>
            <person name="Song R."/>
            <person name="Chenine A.L."/>
            <person name="Ruprecht R.M."/>
        </authorList>
    </citation>
    <scope>NUCLEOTIDE SEQUENCE [LARGE SCALE GENOMIC DNA]</scope>
    <source>
        <strain evidence="3 4">DSM 26136</strain>
    </source>
</reference>
<dbReference type="InterPro" id="IPR042100">
    <property type="entry name" value="Bug_dom1"/>
</dbReference>
<evidence type="ECO:0008006" key="5">
    <source>
        <dbReference type="Google" id="ProtNLM"/>
    </source>
</evidence>
<gene>
    <name evidence="3" type="ORF">CCO03_07600</name>
</gene>
<comment type="similarity">
    <text evidence="1">Belongs to the UPF0065 (bug) family.</text>
</comment>
<dbReference type="PANTHER" id="PTHR42928">
    <property type="entry name" value="TRICARBOXYLATE-BINDING PROTEIN"/>
    <property type="match status" value="1"/>
</dbReference>
<accession>A0A1Y0EMK1</accession>
<dbReference type="KEGG" id="cser:CCO03_07600"/>
<dbReference type="Gene3D" id="3.40.190.10">
    <property type="entry name" value="Periplasmic binding protein-like II"/>
    <property type="match status" value="1"/>
</dbReference>
<sequence>MTPIQPPALLTPSRRQWLCGAAALAGSGLAAPVQAKTEAYPKGPVKLVVPFTPGGATDVIARKLGDQLSKSLNAPFVIENKPGAFGMIGTDQVVKAAPDGQTIGLILSGVVLINPHIYTKVPYQVERDIALISKVADTAGVLAVHPSVPVKNAQDFVAYLKANPDKLNFGSYGQGSSPHLLCEYLRKTLDARMNHVPYKGEAPLVQDMLGNQVQVGIASLNAQKQHFDAGKLRPIALIAGQRTAAMPELATMAEQGFGDDVFRMQNWFGIIAPKATPAAIQDQLAQAIGAVMATPEMQEMIVKMGYTPVADSTPRKLVAEYREWAPRWKKLAELSGAKIDQ</sequence>
<dbReference type="Proteomes" id="UP000196138">
    <property type="component" value="Chromosome"/>
</dbReference>
<dbReference type="RefSeq" id="WP_087279368.1">
    <property type="nucleotide sequence ID" value="NZ_CP021455.1"/>
</dbReference>
<dbReference type="AlphaFoldDB" id="A0A1Y0EMK1"/>
<feature type="chain" id="PRO_5012598206" description="ABC transporter substrate-binding protein" evidence="2">
    <location>
        <begin position="36"/>
        <end position="341"/>
    </location>
</feature>
<dbReference type="PANTHER" id="PTHR42928:SF5">
    <property type="entry name" value="BLR1237 PROTEIN"/>
    <property type="match status" value="1"/>
</dbReference>
<organism evidence="3 4">
    <name type="scientific">Comamonas serinivorans</name>
    <dbReference type="NCBI Taxonomy" id="1082851"/>
    <lineage>
        <taxon>Bacteria</taxon>
        <taxon>Pseudomonadati</taxon>
        <taxon>Pseudomonadota</taxon>
        <taxon>Betaproteobacteria</taxon>
        <taxon>Burkholderiales</taxon>
        <taxon>Comamonadaceae</taxon>
        <taxon>Comamonas</taxon>
    </lineage>
</organism>
<dbReference type="InterPro" id="IPR005064">
    <property type="entry name" value="BUG"/>
</dbReference>
<evidence type="ECO:0000313" key="3">
    <source>
        <dbReference type="EMBL" id="ARU04559.1"/>
    </source>
</evidence>
<dbReference type="EMBL" id="CP021455">
    <property type="protein sequence ID" value="ARU04559.1"/>
    <property type="molecule type" value="Genomic_DNA"/>
</dbReference>
<dbReference type="Gene3D" id="3.40.190.150">
    <property type="entry name" value="Bordetella uptake gene, domain 1"/>
    <property type="match status" value="1"/>
</dbReference>
<dbReference type="Pfam" id="PF03401">
    <property type="entry name" value="TctC"/>
    <property type="match status" value="1"/>
</dbReference>
<protein>
    <recommendedName>
        <fullName evidence="5">ABC transporter substrate-binding protein</fullName>
    </recommendedName>
</protein>
<dbReference type="SUPFAM" id="SSF53850">
    <property type="entry name" value="Periplasmic binding protein-like II"/>
    <property type="match status" value="1"/>
</dbReference>
<evidence type="ECO:0000256" key="1">
    <source>
        <dbReference type="ARBA" id="ARBA00006987"/>
    </source>
</evidence>
<dbReference type="OrthoDB" id="8886309at2"/>
<feature type="signal peptide" evidence="2">
    <location>
        <begin position="1"/>
        <end position="35"/>
    </location>
</feature>
<keyword evidence="2" id="KW-0732">Signal</keyword>
<proteinExistence type="inferred from homology"/>